<dbReference type="EMBL" id="CABFNB010000092">
    <property type="protein sequence ID" value="VTZ61473.1"/>
    <property type="molecule type" value="Genomic_DNA"/>
</dbReference>
<reference evidence="1" key="1">
    <citation type="submission" date="2019-06" db="EMBL/GenBank/DDBJ databases">
        <authorList>
            <person name="Le Quere A."/>
            <person name="Colella S."/>
        </authorList>
    </citation>
    <scope>NUCLEOTIDE SEQUENCE</scope>
    <source>
        <strain evidence="1">EmedicaeMD41</strain>
    </source>
</reference>
<gene>
    <name evidence="1" type="ORF">EMEDMD4_270249</name>
</gene>
<dbReference type="AlphaFoldDB" id="A0A508X0I8"/>
<proteinExistence type="predicted"/>
<dbReference type="Proteomes" id="UP000507954">
    <property type="component" value="Unassembled WGS sequence"/>
</dbReference>
<protein>
    <submittedName>
        <fullName evidence="1">Uncharacterized protein</fullName>
    </submittedName>
</protein>
<sequence length="73" mass="8037">MTWPEYGTSAKLPSEFVNCRDVIRHAPTMDALLSCARAGPETARAKANIANWSSVFMCILGLLKKCYVSDSIE</sequence>
<accession>A0A508X0I8</accession>
<organism evidence="1">
    <name type="scientific">Sinorhizobium medicae</name>
    <dbReference type="NCBI Taxonomy" id="110321"/>
    <lineage>
        <taxon>Bacteria</taxon>
        <taxon>Pseudomonadati</taxon>
        <taxon>Pseudomonadota</taxon>
        <taxon>Alphaproteobacteria</taxon>
        <taxon>Hyphomicrobiales</taxon>
        <taxon>Rhizobiaceae</taxon>
        <taxon>Sinorhizobium/Ensifer group</taxon>
        <taxon>Sinorhizobium</taxon>
    </lineage>
</organism>
<name>A0A508X0I8_9HYPH</name>
<evidence type="ECO:0000313" key="1">
    <source>
        <dbReference type="EMBL" id="VTZ61473.1"/>
    </source>
</evidence>